<dbReference type="EMBL" id="KV442104">
    <property type="protein sequence ID" value="OAQ23957.1"/>
    <property type="molecule type" value="Genomic_DNA"/>
</dbReference>
<gene>
    <name evidence="4" type="ORF">K457DRAFT_142398</name>
    <name evidence="3" type="ORF">K457DRAFT_1838226</name>
</gene>
<reference evidence="4 5" key="1">
    <citation type="submission" date="2016-05" db="EMBL/GenBank/DDBJ databases">
        <title>Genome sequencing reveals origins of a unique bacterial endosymbiosis in the earliest lineages of terrestrial Fungi.</title>
        <authorList>
            <consortium name="DOE Joint Genome Institute"/>
            <person name="Uehling J."/>
            <person name="Gryganskyi A."/>
            <person name="Hameed K."/>
            <person name="Tschaplinski T."/>
            <person name="Misztal P."/>
            <person name="Wu S."/>
            <person name="Desiro A."/>
            <person name="Vande Pol N."/>
            <person name="Du Z.-Y."/>
            <person name="Zienkiewicz A."/>
            <person name="Zienkiewicz K."/>
            <person name="Morin E."/>
            <person name="Tisserant E."/>
            <person name="Splivallo R."/>
            <person name="Hainaut M."/>
            <person name="Henrissat B."/>
            <person name="Ohm R."/>
            <person name="Kuo A."/>
            <person name="Yan J."/>
            <person name="Lipzen A."/>
            <person name="Nolan M."/>
            <person name="Labutti K."/>
            <person name="Barry K."/>
            <person name="Goldstein A."/>
            <person name="Labbe J."/>
            <person name="Schadt C."/>
            <person name="Tuskan G."/>
            <person name="Grigoriev I."/>
            <person name="Martin F."/>
            <person name="Vilgalys R."/>
            <person name="Bonito G."/>
        </authorList>
    </citation>
    <scope>NUCLEOTIDE SEQUENCE [LARGE SCALE GENOMIC DNA]</scope>
    <source>
        <strain evidence="4 5">AG-77</strain>
    </source>
</reference>
<evidence type="ECO:0000313" key="4">
    <source>
        <dbReference type="EMBL" id="OAQ23957.1"/>
    </source>
</evidence>
<keyword evidence="5" id="KW-1185">Reference proteome</keyword>
<dbReference type="Proteomes" id="UP000078512">
    <property type="component" value="Unassembled WGS sequence"/>
</dbReference>
<accession>A0A197JFK4</accession>
<evidence type="ECO:0000256" key="2">
    <source>
        <dbReference type="SAM" id="SignalP"/>
    </source>
</evidence>
<evidence type="ECO:0000313" key="5">
    <source>
        <dbReference type="Proteomes" id="UP000078512"/>
    </source>
</evidence>
<dbReference type="EMBL" id="KV442243">
    <property type="protein sequence ID" value="OAQ22103.1"/>
    <property type="molecule type" value="Genomic_DNA"/>
</dbReference>
<feature type="region of interest" description="Disordered" evidence="1">
    <location>
        <begin position="33"/>
        <end position="67"/>
    </location>
</feature>
<feature type="chain" id="PRO_5008507790" evidence="2">
    <location>
        <begin position="29"/>
        <end position="67"/>
    </location>
</feature>
<keyword evidence="2" id="KW-0732">Signal</keyword>
<feature type="compositionally biased region" description="Polar residues" evidence="1">
    <location>
        <begin position="53"/>
        <end position="67"/>
    </location>
</feature>
<feature type="signal peptide" evidence="2">
    <location>
        <begin position="1"/>
        <end position="28"/>
    </location>
</feature>
<protein>
    <submittedName>
        <fullName evidence="4">Uncharacterized protein</fullName>
    </submittedName>
</protein>
<sequence length="67" mass="7519">MVVMMMMTMMNGFTPLFWSTFFVVQIGGKNIRGKKSKDNLSGSDIEEKHKTTPRLTAATSNSQQKFG</sequence>
<evidence type="ECO:0000256" key="1">
    <source>
        <dbReference type="SAM" id="MobiDB-lite"/>
    </source>
</evidence>
<evidence type="ECO:0000313" key="3">
    <source>
        <dbReference type="EMBL" id="OAQ22103.1"/>
    </source>
</evidence>
<dbReference type="AlphaFoldDB" id="A0A197JFK4"/>
<name>A0A197JFK4_9FUNG</name>
<organism evidence="4 5">
    <name type="scientific">Linnemannia elongata AG-77</name>
    <dbReference type="NCBI Taxonomy" id="1314771"/>
    <lineage>
        <taxon>Eukaryota</taxon>
        <taxon>Fungi</taxon>
        <taxon>Fungi incertae sedis</taxon>
        <taxon>Mucoromycota</taxon>
        <taxon>Mortierellomycotina</taxon>
        <taxon>Mortierellomycetes</taxon>
        <taxon>Mortierellales</taxon>
        <taxon>Mortierellaceae</taxon>
        <taxon>Linnemannia</taxon>
    </lineage>
</organism>
<proteinExistence type="predicted"/>